<gene>
    <name evidence="7" type="ORF">SAMN05444126_11149</name>
</gene>
<protein>
    <submittedName>
        <fullName evidence="7">Regulatory protein, Fis family</fullName>
    </submittedName>
</protein>
<dbReference type="GO" id="GO:0005524">
    <property type="term" value="F:ATP binding"/>
    <property type="evidence" value="ECO:0007669"/>
    <property type="project" value="UniProtKB-KW"/>
</dbReference>
<dbReference type="InterPro" id="IPR058031">
    <property type="entry name" value="AAA_lid_NorR"/>
</dbReference>
<dbReference type="InterPro" id="IPR003593">
    <property type="entry name" value="AAA+_ATPase"/>
</dbReference>
<dbReference type="PROSITE" id="PS50045">
    <property type="entry name" value="SIGMA54_INTERACT_4"/>
    <property type="match status" value="1"/>
</dbReference>
<name>A0A1H9TVL0_9BACI</name>
<dbReference type="PANTHER" id="PTHR32071">
    <property type="entry name" value="TRANSCRIPTIONAL REGULATORY PROTEIN"/>
    <property type="match status" value="1"/>
</dbReference>
<keyword evidence="1" id="KW-0547">Nucleotide-binding</keyword>
<evidence type="ECO:0000256" key="2">
    <source>
        <dbReference type="ARBA" id="ARBA00022840"/>
    </source>
</evidence>
<keyword evidence="2" id="KW-0067">ATP-binding</keyword>
<keyword evidence="3" id="KW-0805">Transcription regulation</keyword>
<reference evidence="8" key="1">
    <citation type="submission" date="2016-10" db="EMBL/GenBank/DDBJ databases">
        <authorList>
            <person name="de Groot N.N."/>
        </authorList>
    </citation>
    <scope>NUCLEOTIDE SEQUENCE [LARGE SCALE GENOMIC DNA]</scope>
    <source>
        <strain evidence="8">10nlg</strain>
    </source>
</reference>
<dbReference type="Pfam" id="PF25601">
    <property type="entry name" value="AAA_lid_14"/>
    <property type="match status" value="1"/>
</dbReference>
<keyword evidence="8" id="KW-1185">Reference proteome</keyword>
<evidence type="ECO:0000256" key="1">
    <source>
        <dbReference type="ARBA" id="ARBA00022741"/>
    </source>
</evidence>
<dbReference type="AlphaFoldDB" id="A0A1H9TVL0"/>
<accession>A0A1H9TVL0</accession>
<dbReference type="PROSITE" id="PS00676">
    <property type="entry name" value="SIGMA54_INTERACT_2"/>
    <property type="match status" value="1"/>
</dbReference>
<dbReference type="InterPro" id="IPR002078">
    <property type="entry name" value="Sigma_54_int"/>
</dbReference>
<dbReference type="GO" id="GO:0043565">
    <property type="term" value="F:sequence-specific DNA binding"/>
    <property type="evidence" value="ECO:0007669"/>
    <property type="project" value="InterPro"/>
</dbReference>
<comment type="caution">
    <text evidence="7">The sequence shown here is derived from an EMBL/GenBank/DDBJ whole genome shotgun (WGS) entry which is preliminary data.</text>
</comment>
<organism evidence="7 8">
    <name type="scientific">Salisediminibacterium halotolerans</name>
    <dbReference type="NCBI Taxonomy" id="517425"/>
    <lineage>
        <taxon>Bacteria</taxon>
        <taxon>Bacillati</taxon>
        <taxon>Bacillota</taxon>
        <taxon>Bacilli</taxon>
        <taxon>Bacillales</taxon>
        <taxon>Bacillaceae</taxon>
        <taxon>Salisediminibacterium</taxon>
    </lineage>
</organism>
<dbReference type="PRINTS" id="PR01590">
    <property type="entry name" value="HTHFIS"/>
</dbReference>
<proteinExistence type="predicted"/>
<evidence type="ECO:0000256" key="3">
    <source>
        <dbReference type="ARBA" id="ARBA00023015"/>
    </source>
</evidence>
<dbReference type="CDD" id="cd00009">
    <property type="entry name" value="AAA"/>
    <property type="match status" value="1"/>
</dbReference>
<evidence type="ECO:0000259" key="6">
    <source>
        <dbReference type="PROSITE" id="PS50045"/>
    </source>
</evidence>
<feature type="domain" description="Sigma-54 factor interaction" evidence="6">
    <location>
        <begin position="28"/>
        <end position="253"/>
    </location>
</feature>
<dbReference type="InterPro" id="IPR002197">
    <property type="entry name" value="HTH_Fis"/>
</dbReference>
<dbReference type="Pfam" id="PF02954">
    <property type="entry name" value="HTH_8"/>
    <property type="match status" value="1"/>
</dbReference>
<dbReference type="Gene3D" id="1.10.10.60">
    <property type="entry name" value="Homeodomain-like"/>
    <property type="match status" value="1"/>
</dbReference>
<dbReference type="InterPro" id="IPR025944">
    <property type="entry name" value="Sigma_54_int_dom_CS"/>
</dbReference>
<dbReference type="STRING" id="1464123.SAMN05444126_11149"/>
<sequence length="339" mass="37973">MQELEQSKRETRTHVSSETLYPFHFPGVTGESTAFRNVLRQAAVLAPSGLPVHLTGETGTGKDLLAKAIHLNSPRRNRPYVEVNCGALPENLLASELFGYVPGAFTGAGKAGAKGKFAAADGGTLFLDEIGEMPEAMQKALLKVLDHGRFLPVGADQDVACDVRIVTATNQDLRTLVQSGCLRADLYYRLYVSPLFLPPLRERTEDMKALVTWYKNKHRWNVRWSDDHLAEMTGYDWPGNIRQLLHTLERLRIFHPQELPSAETLRGLIRELDPRQEQRVCREAGAETASKSLTYREQLERDELKQALAASGGRVQAAMKLVGMPRSTFYRKIKKYGLD</sequence>
<dbReference type="InterPro" id="IPR027417">
    <property type="entry name" value="P-loop_NTPase"/>
</dbReference>
<dbReference type="InterPro" id="IPR009057">
    <property type="entry name" value="Homeodomain-like_sf"/>
</dbReference>
<dbReference type="EMBL" id="FOGV01000011">
    <property type="protein sequence ID" value="SES01038.1"/>
    <property type="molecule type" value="Genomic_DNA"/>
</dbReference>
<dbReference type="SMART" id="SM00382">
    <property type="entry name" value="AAA"/>
    <property type="match status" value="1"/>
</dbReference>
<dbReference type="Proteomes" id="UP000199318">
    <property type="component" value="Unassembled WGS sequence"/>
</dbReference>
<keyword evidence="4" id="KW-0238">DNA-binding</keyword>
<dbReference type="SUPFAM" id="SSF52540">
    <property type="entry name" value="P-loop containing nucleoside triphosphate hydrolases"/>
    <property type="match status" value="1"/>
</dbReference>
<dbReference type="Pfam" id="PF00158">
    <property type="entry name" value="Sigma54_activat"/>
    <property type="match status" value="1"/>
</dbReference>
<dbReference type="SUPFAM" id="SSF46689">
    <property type="entry name" value="Homeodomain-like"/>
    <property type="match status" value="1"/>
</dbReference>
<evidence type="ECO:0000313" key="8">
    <source>
        <dbReference type="Proteomes" id="UP000199318"/>
    </source>
</evidence>
<dbReference type="PANTHER" id="PTHR32071:SF101">
    <property type="entry name" value="ACETOIN DEHYDROGENASE OPERON TRANSCRIPTIONAL ACTIVATOR ACOR"/>
    <property type="match status" value="1"/>
</dbReference>
<dbReference type="Gene3D" id="3.40.50.300">
    <property type="entry name" value="P-loop containing nucleotide triphosphate hydrolases"/>
    <property type="match status" value="1"/>
</dbReference>
<evidence type="ECO:0000256" key="4">
    <source>
        <dbReference type="ARBA" id="ARBA00023125"/>
    </source>
</evidence>
<evidence type="ECO:0000313" key="7">
    <source>
        <dbReference type="EMBL" id="SES01038.1"/>
    </source>
</evidence>
<dbReference type="GO" id="GO:0006355">
    <property type="term" value="P:regulation of DNA-templated transcription"/>
    <property type="evidence" value="ECO:0007669"/>
    <property type="project" value="InterPro"/>
</dbReference>
<dbReference type="InterPro" id="IPR025943">
    <property type="entry name" value="Sigma_54_int_dom_ATP-bd_2"/>
</dbReference>
<dbReference type="Gene3D" id="1.10.8.60">
    <property type="match status" value="1"/>
</dbReference>
<keyword evidence="5" id="KW-0804">Transcription</keyword>
<dbReference type="PROSITE" id="PS00688">
    <property type="entry name" value="SIGMA54_INTERACT_3"/>
    <property type="match status" value="1"/>
</dbReference>
<dbReference type="FunFam" id="3.40.50.300:FF:000006">
    <property type="entry name" value="DNA-binding transcriptional regulator NtrC"/>
    <property type="match status" value="1"/>
</dbReference>
<evidence type="ECO:0000256" key="5">
    <source>
        <dbReference type="ARBA" id="ARBA00023163"/>
    </source>
</evidence>